<dbReference type="STRING" id="1618.IV36_GL001167"/>
<dbReference type="InterPro" id="IPR027417">
    <property type="entry name" value="P-loop_NTPase"/>
</dbReference>
<feature type="domain" description="ABC transporter" evidence="5">
    <location>
        <begin position="17"/>
        <end position="241"/>
    </location>
</feature>
<organism evidence="7 8">
    <name type="scientific">Liquorilactobacillus mali</name>
    <dbReference type="NCBI Taxonomy" id="1618"/>
    <lineage>
        <taxon>Bacteria</taxon>
        <taxon>Bacillati</taxon>
        <taxon>Bacillota</taxon>
        <taxon>Bacilli</taxon>
        <taxon>Lactobacillales</taxon>
        <taxon>Lactobacillaceae</taxon>
        <taxon>Liquorilactobacillus</taxon>
    </lineage>
</organism>
<dbReference type="SUPFAM" id="SSF52540">
    <property type="entry name" value="P-loop containing nucleoside triphosphate hydrolases"/>
    <property type="match status" value="1"/>
</dbReference>
<evidence type="ECO:0000256" key="2">
    <source>
        <dbReference type="ARBA" id="ARBA00022840"/>
    </source>
</evidence>
<name>A0A0R2FHN1_9LACO</name>
<evidence type="ECO:0000259" key="5">
    <source>
        <dbReference type="PROSITE" id="PS50893"/>
    </source>
</evidence>
<evidence type="ECO:0000259" key="6">
    <source>
        <dbReference type="PROSITE" id="PS51782"/>
    </source>
</evidence>
<dbReference type="SMART" id="SM00257">
    <property type="entry name" value="LysM"/>
    <property type="match status" value="1"/>
</dbReference>
<keyword evidence="2 7" id="KW-0067">ATP-binding</keyword>
<dbReference type="GO" id="GO:0005524">
    <property type="term" value="F:ATP binding"/>
    <property type="evidence" value="ECO:0007669"/>
    <property type="project" value="UniProtKB-KW"/>
</dbReference>
<comment type="caution">
    <text evidence="7">The sequence shown here is derived from an EMBL/GenBank/DDBJ whole genome shotgun (WGS) entry which is preliminary data.</text>
</comment>
<dbReference type="RefSeq" id="WP_056992049.1">
    <property type="nucleotide sequence ID" value="NZ_JQAR01000026.1"/>
</dbReference>
<dbReference type="PROSITE" id="PS51782">
    <property type="entry name" value="LYSM"/>
    <property type="match status" value="1"/>
</dbReference>
<dbReference type="SMART" id="SM00382">
    <property type="entry name" value="AAA"/>
    <property type="match status" value="1"/>
</dbReference>
<keyword evidence="4" id="KW-1133">Transmembrane helix</keyword>
<dbReference type="InterPro" id="IPR003593">
    <property type="entry name" value="AAA+_ATPase"/>
</dbReference>
<sequence>MKKIELKYITKSTPILTEKKDIVKSKLSANENKNFWELRGVNLSISPGEAIGLLGNNGAGKTILIDILAGKEKQTTGFITMDAHTSVATTRYGLDKNITGLENIKHAVSSANLDEFKANHVINAIINFSDLGEWLYCPVKTFSTGLYARLSIAIALFVKPELILIDNIFGSLDLAFFKKVSDKIQNLKDVGVSFVISDINVVNIERFCERTLWLEFGEVQDFGSTREIMVQYEYSFGWLQSLTASEKTDYLAKKQSERQSFDVSTIYEEFKVEQFKNGFTRKDEPKMRNAFYNERGADPVKLLADKKNQEKAAIKKKDKRGKGLKVAGFFIVLLLLCGGIYNVAFAKENVWDYIQDRFAQNDSTASSKNKSQQESKSGADSATASDSQSSSKKAKTKKEESTKAAKASSSSAKAASLASSSSAASAKAASESSAKASSESVQKLKDNTQTINVQSGDTLEGLASKYSTTVDNIMKINNFTSNNDLKAGDVIRVPK</sequence>
<evidence type="ECO:0000256" key="3">
    <source>
        <dbReference type="SAM" id="MobiDB-lite"/>
    </source>
</evidence>
<dbReference type="GO" id="GO:0016887">
    <property type="term" value="F:ATP hydrolysis activity"/>
    <property type="evidence" value="ECO:0007669"/>
    <property type="project" value="InterPro"/>
</dbReference>
<dbReference type="PROSITE" id="PS50893">
    <property type="entry name" value="ABC_TRANSPORTER_2"/>
    <property type="match status" value="1"/>
</dbReference>
<proteinExistence type="predicted"/>
<dbReference type="InterPro" id="IPR018392">
    <property type="entry name" value="LysM"/>
</dbReference>
<accession>A0A0R2FHN1</accession>
<dbReference type="PANTHER" id="PTHR46743">
    <property type="entry name" value="TEICHOIC ACIDS EXPORT ATP-BINDING PROTEIN TAGH"/>
    <property type="match status" value="1"/>
</dbReference>
<dbReference type="Proteomes" id="UP000051727">
    <property type="component" value="Unassembled WGS sequence"/>
</dbReference>
<dbReference type="Pfam" id="PF00005">
    <property type="entry name" value="ABC_tran"/>
    <property type="match status" value="1"/>
</dbReference>
<feature type="compositionally biased region" description="Low complexity" evidence="3">
    <location>
        <begin position="366"/>
        <end position="391"/>
    </location>
</feature>
<feature type="region of interest" description="Disordered" evidence="3">
    <location>
        <begin position="362"/>
        <end position="410"/>
    </location>
</feature>
<dbReference type="InterPro" id="IPR050683">
    <property type="entry name" value="Bact_Polysacc_Export_ATP-bd"/>
</dbReference>
<protein>
    <submittedName>
        <fullName evidence="7">Teichoic acid translocation ATP-binding protein</fullName>
    </submittedName>
</protein>
<dbReference type="PANTHER" id="PTHR46743:SF2">
    <property type="entry name" value="TEICHOIC ACIDS EXPORT ATP-BINDING PROTEIN TAGH"/>
    <property type="match status" value="1"/>
</dbReference>
<evidence type="ECO:0000256" key="1">
    <source>
        <dbReference type="ARBA" id="ARBA00022741"/>
    </source>
</evidence>
<gene>
    <name evidence="7" type="ORF">IV36_GL001167</name>
</gene>
<dbReference type="Gene3D" id="3.40.50.300">
    <property type="entry name" value="P-loop containing nucleotide triphosphate hydrolases"/>
    <property type="match status" value="1"/>
</dbReference>
<dbReference type="InterPro" id="IPR036779">
    <property type="entry name" value="LysM_dom_sf"/>
</dbReference>
<feature type="transmembrane region" description="Helical" evidence="4">
    <location>
        <begin position="326"/>
        <end position="345"/>
    </location>
</feature>
<keyword evidence="4" id="KW-0472">Membrane</keyword>
<reference evidence="7 8" key="1">
    <citation type="journal article" date="2015" name="Genome Announc.">
        <title>Expanding the biotechnology potential of lactobacilli through comparative genomics of 213 strains and associated genera.</title>
        <authorList>
            <person name="Sun Z."/>
            <person name="Harris H.M."/>
            <person name="McCann A."/>
            <person name="Guo C."/>
            <person name="Argimon S."/>
            <person name="Zhang W."/>
            <person name="Yang X."/>
            <person name="Jeffery I.B."/>
            <person name="Cooney J.C."/>
            <person name="Kagawa T.F."/>
            <person name="Liu W."/>
            <person name="Song Y."/>
            <person name="Salvetti E."/>
            <person name="Wrobel A."/>
            <person name="Rasinkangas P."/>
            <person name="Parkhill J."/>
            <person name="Rea M.C."/>
            <person name="O'Sullivan O."/>
            <person name="Ritari J."/>
            <person name="Douillard F.P."/>
            <person name="Paul Ross R."/>
            <person name="Yang R."/>
            <person name="Briner A.E."/>
            <person name="Felis G.E."/>
            <person name="de Vos W.M."/>
            <person name="Barrangou R."/>
            <person name="Klaenhammer T.R."/>
            <person name="Caufield P.W."/>
            <person name="Cui Y."/>
            <person name="Zhang H."/>
            <person name="O'Toole P.W."/>
        </authorList>
    </citation>
    <scope>NUCLEOTIDE SEQUENCE [LARGE SCALE GENOMIC DNA]</scope>
    <source>
        <strain evidence="7 8">ATCC 27304</strain>
    </source>
</reference>
<evidence type="ECO:0000313" key="7">
    <source>
        <dbReference type="EMBL" id="KRN27115.1"/>
    </source>
</evidence>
<dbReference type="InterPro" id="IPR003439">
    <property type="entry name" value="ABC_transporter-like_ATP-bd"/>
</dbReference>
<dbReference type="AlphaFoldDB" id="A0A0R2FHN1"/>
<feature type="domain" description="LysM" evidence="6">
    <location>
        <begin position="449"/>
        <end position="493"/>
    </location>
</feature>
<evidence type="ECO:0000256" key="4">
    <source>
        <dbReference type="SAM" id="Phobius"/>
    </source>
</evidence>
<evidence type="ECO:0000313" key="8">
    <source>
        <dbReference type="Proteomes" id="UP000051727"/>
    </source>
</evidence>
<dbReference type="Pfam" id="PF01476">
    <property type="entry name" value="LysM"/>
    <property type="match status" value="1"/>
</dbReference>
<dbReference type="PATRIC" id="fig|1618.3.peg.1178"/>
<dbReference type="CDD" id="cd00118">
    <property type="entry name" value="LysM"/>
    <property type="match status" value="1"/>
</dbReference>
<keyword evidence="1" id="KW-0547">Nucleotide-binding</keyword>
<dbReference type="Gene3D" id="3.10.350.10">
    <property type="entry name" value="LysM domain"/>
    <property type="match status" value="1"/>
</dbReference>
<keyword evidence="4" id="KW-0812">Transmembrane</keyword>
<dbReference type="EMBL" id="JQAR01000026">
    <property type="protein sequence ID" value="KRN27115.1"/>
    <property type="molecule type" value="Genomic_DNA"/>
</dbReference>
<dbReference type="OrthoDB" id="9778870at2"/>
<dbReference type="SUPFAM" id="SSF54106">
    <property type="entry name" value="LysM domain"/>
    <property type="match status" value="1"/>
</dbReference>